<reference evidence="2 3" key="1">
    <citation type="submission" date="2018-06" db="EMBL/GenBank/DDBJ databases">
        <authorList>
            <consortium name="Pathogen Informatics"/>
            <person name="Doyle S."/>
        </authorList>
    </citation>
    <scope>NUCLEOTIDE SEQUENCE [LARGE SCALE GENOMIC DNA]</scope>
    <source>
        <strain evidence="2 3">NCTC9381</strain>
    </source>
</reference>
<name>A0A379AF05_ENTAG</name>
<proteinExistence type="predicted"/>
<protein>
    <submittedName>
        <fullName evidence="2">Uncharacterized protein</fullName>
    </submittedName>
</protein>
<accession>A0A379AF05</accession>
<keyword evidence="3" id="KW-1185">Reference proteome</keyword>
<keyword evidence="1" id="KW-0472">Membrane</keyword>
<evidence type="ECO:0000256" key="1">
    <source>
        <dbReference type="SAM" id="Phobius"/>
    </source>
</evidence>
<dbReference type="EMBL" id="UGSO01000001">
    <property type="protein sequence ID" value="SUB16168.1"/>
    <property type="molecule type" value="Genomic_DNA"/>
</dbReference>
<evidence type="ECO:0000313" key="2">
    <source>
        <dbReference type="EMBL" id="SUB16168.1"/>
    </source>
</evidence>
<organism evidence="2 3">
    <name type="scientific">Enterobacter agglomerans</name>
    <name type="common">Erwinia herbicola</name>
    <name type="synonym">Pantoea agglomerans</name>
    <dbReference type="NCBI Taxonomy" id="549"/>
    <lineage>
        <taxon>Bacteria</taxon>
        <taxon>Pseudomonadati</taxon>
        <taxon>Pseudomonadota</taxon>
        <taxon>Gammaproteobacteria</taxon>
        <taxon>Enterobacterales</taxon>
        <taxon>Erwiniaceae</taxon>
        <taxon>Pantoea</taxon>
        <taxon>Pantoea agglomerans group</taxon>
    </lineage>
</organism>
<keyword evidence="1" id="KW-1133">Transmembrane helix</keyword>
<dbReference type="AlphaFoldDB" id="A0A379AF05"/>
<gene>
    <name evidence="2" type="ORF">NCTC9381_02070</name>
</gene>
<evidence type="ECO:0000313" key="3">
    <source>
        <dbReference type="Proteomes" id="UP000254640"/>
    </source>
</evidence>
<dbReference type="Proteomes" id="UP000254640">
    <property type="component" value="Unassembled WGS sequence"/>
</dbReference>
<sequence length="70" mass="8206">MPLLFGELSGFPSWVPVVLLVSLSFVLGFLARLILLRFIRYWQIRDRKLFKSLEKHLSGSMFFFISVIND</sequence>
<keyword evidence="1" id="KW-0812">Transmembrane</keyword>
<feature type="transmembrane region" description="Helical" evidence="1">
    <location>
        <begin position="14"/>
        <end position="39"/>
    </location>
</feature>